<proteinExistence type="predicted"/>
<dbReference type="Pfam" id="PF00196">
    <property type="entry name" value="GerE"/>
    <property type="match status" value="1"/>
</dbReference>
<dbReference type="PRINTS" id="PR00038">
    <property type="entry name" value="HTHLUXR"/>
</dbReference>
<dbReference type="Pfam" id="PF00931">
    <property type="entry name" value="NB-ARC"/>
    <property type="match status" value="1"/>
</dbReference>
<evidence type="ECO:0000313" key="3">
    <source>
        <dbReference type="Proteomes" id="UP001596337"/>
    </source>
</evidence>
<gene>
    <name evidence="2" type="ORF">ACFQGD_05875</name>
</gene>
<dbReference type="CDD" id="cd06170">
    <property type="entry name" value="LuxR_C_like"/>
    <property type="match status" value="1"/>
</dbReference>
<dbReference type="InterPro" id="IPR036388">
    <property type="entry name" value="WH-like_DNA-bd_sf"/>
</dbReference>
<dbReference type="SUPFAM" id="SSF48452">
    <property type="entry name" value="TPR-like"/>
    <property type="match status" value="1"/>
</dbReference>
<organism evidence="2 3">
    <name type="scientific">Haloechinothrix salitolerans</name>
    <dbReference type="NCBI Taxonomy" id="926830"/>
    <lineage>
        <taxon>Bacteria</taxon>
        <taxon>Bacillati</taxon>
        <taxon>Actinomycetota</taxon>
        <taxon>Actinomycetes</taxon>
        <taxon>Pseudonocardiales</taxon>
        <taxon>Pseudonocardiaceae</taxon>
        <taxon>Haloechinothrix</taxon>
    </lineage>
</organism>
<name>A0ABW2BWI4_9PSEU</name>
<dbReference type="PANTHER" id="PTHR47691">
    <property type="entry name" value="REGULATOR-RELATED"/>
    <property type="match status" value="1"/>
</dbReference>
<dbReference type="RefSeq" id="WP_345396044.1">
    <property type="nucleotide sequence ID" value="NZ_BAABLA010000024.1"/>
</dbReference>
<dbReference type="InterPro" id="IPR011990">
    <property type="entry name" value="TPR-like_helical_dom_sf"/>
</dbReference>
<dbReference type="InterPro" id="IPR002182">
    <property type="entry name" value="NB-ARC"/>
</dbReference>
<dbReference type="Gene3D" id="1.25.40.10">
    <property type="entry name" value="Tetratricopeptide repeat domain"/>
    <property type="match status" value="1"/>
</dbReference>
<comment type="caution">
    <text evidence="2">The sequence shown here is derived from an EMBL/GenBank/DDBJ whole genome shotgun (WGS) entry which is preliminary data.</text>
</comment>
<dbReference type="InterPro" id="IPR058852">
    <property type="entry name" value="HTH_77"/>
</dbReference>
<dbReference type="SUPFAM" id="SSF52540">
    <property type="entry name" value="P-loop containing nucleoside triphosphate hydrolases"/>
    <property type="match status" value="1"/>
</dbReference>
<accession>A0ABW2BWI4</accession>
<dbReference type="InterPro" id="IPR000792">
    <property type="entry name" value="Tscrpt_reg_LuxR_C"/>
</dbReference>
<feature type="domain" description="HTH luxR-type" evidence="1">
    <location>
        <begin position="702"/>
        <end position="767"/>
    </location>
</feature>
<dbReference type="Pfam" id="PF25872">
    <property type="entry name" value="HTH_77"/>
    <property type="match status" value="1"/>
</dbReference>
<reference evidence="3" key="1">
    <citation type="journal article" date="2019" name="Int. J. Syst. Evol. Microbiol.">
        <title>The Global Catalogue of Microorganisms (GCM) 10K type strain sequencing project: providing services to taxonomists for standard genome sequencing and annotation.</title>
        <authorList>
            <consortium name="The Broad Institute Genomics Platform"/>
            <consortium name="The Broad Institute Genome Sequencing Center for Infectious Disease"/>
            <person name="Wu L."/>
            <person name="Ma J."/>
        </authorList>
    </citation>
    <scope>NUCLEOTIDE SEQUENCE [LARGE SCALE GENOMIC DNA]</scope>
    <source>
        <strain evidence="3">KCTC 32255</strain>
    </source>
</reference>
<evidence type="ECO:0000313" key="2">
    <source>
        <dbReference type="EMBL" id="MFC6866670.1"/>
    </source>
</evidence>
<dbReference type="Gene3D" id="1.10.10.10">
    <property type="entry name" value="Winged helix-like DNA-binding domain superfamily/Winged helix DNA-binding domain"/>
    <property type="match status" value="1"/>
</dbReference>
<dbReference type="InterPro" id="IPR027417">
    <property type="entry name" value="P-loop_NTPase"/>
</dbReference>
<dbReference type="Gene3D" id="3.40.50.300">
    <property type="entry name" value="P-loop containing nucleotide triphosphate hydrolases"/>
    <property type="match status" value="1"/>
</dbReference>
<dbReference type="SUPFAM" id="SSF46894">
    <property type="entry name" value="C-terminal effector domain of the bipartite response regulators"/>
    <property type="match status" value="1"/>
</dbReference>
<dbReference type="SMART" id="SM00421">
    <property type="entry name" value="HTH_LUXR"/>
    <property type="match status" value="1"/>
</dbReference>
<keyword evidence="3" id="KW-1185">Reference proteome</keyword>
<sequence length="769" mass="84968">MTALSATAHRSPVDRLPAEVTTYVGRDTEIREVKRLLGAASIVTLTGPGGVGKTRLALRVAATVGTTFRDGILYVPLAELRDENLLVNTIANQLALGDRSARPTTDVIVDALRSKRMLLVLDNCEHLVAACARLTCTLVTACPHLVVLATSRQSLGVAGERVLPVPPLAVPAQGERPQTLERYDAVRLFIDRATAVVPSFEITPDNVDDVISLCRRLDGLPLAIELAAVRLRALSVRQLAERLDTQFMLLTGNNRTAPSRHETLRALIDWSYDLCTEPERLLWERASVFSGSFDLDAAEQVCSGDGLASAEVLDVIDGLLDKSILLRDERDGEVRYRMLEMMRQYGEDRLRKAGAQLRFKRQHRDYYLALSERFEADWIGPNQVYWIDRFRGENANLRVALDFCATDPTEAVVGLRMVFAFKEYWIICGICEGRIWLTKLIDTAPADAAGRAHALWIYAFFALVQNDLTAYEDALAKASEVAERTDDDRARAYVHHVRAYAALIGNDMPTAVELFRMAGRMFLEQGDVSAELWSSFNYGLALGLAGDLDGGRRVLNDCVDTFAARGEVFWRSWALWSRSAVEYLRGDIDAAREAGLEVLRMQQRVDDQVIIAFALTVMAGCATHRDEPVRAARLLGAATTVWHTLGASPTHYGAFVDPLHQDTERVTGELGIERAGKEFTIGAALPTDAAISYALGEEPTEQADPRTPLTKREAEIAELVAKGMTNRQIASTLVIAQRTAETHVEHILTKLGFTNRAQIAAWVVGERQS</sequence>
<dbReference type="PROSITE" id="PS50043">
    <property type="entry name" value="HTH_LUXR_2"/>
    <property type="match status" value="1"/>
</dbReference>
<protein>
    <submittedName>
        <fullName evidence="2">LuxR C-terminal-related transcriptional regulator</fullName>
    </submittedName>
</protein>
<dbReference type="PRINTS" id="PR00364">
    <property type="entry name" value="DISEASERSIST"/>
</dbReference>
<dbReference type="Proteomes" id="UP001596337">
    <property type="component" value="Unassembled WGS sequence"/>
</dbReference>
<dbReference type="InterPro" id="IPR016032">
    <property type="entry name" value="Sig_transdc_resp-reg_C-effctor"/>
</dbReference>
<dbReference type="PANTHER" id="PTHR47691:SF3">
    <property type="entry name" value="HTH-TYPE TRANSCRIPTIONAL REGULATOR RV0890C-RELATED"/>
    <property type="match status" value="1"/>
</dbReference>
<dbReference type="EMBL" id="JBHSXX010000001">
    <property type="protein sequence ID" value="MFC6866670.1"/>
    <property type="molecule type" value="Genomic_DNA"/>
</dbReference>
<evidence type="ECO:0000259" key="1">
    <source>
        <dbReference type="PROSITE" id="PS50043"/>
    </source>
</evidence>